<feature type="domain" description="Fucosyltransferase C-terminal" evidence="6">
    <location>
        <begin position="137"/>
        <end position="303"/>
    </location>
</feature>
<dbReference type="SUPFAM" id="SSF53756">
    <property type="entry name" value="UDP-Glycosyltransferase/glycogen phosphorylase"/>
    <property type="match status" value="1"/>
</dbReference>
<dbReference type="GO" id="GO:0008417">
    <property type="term" value="F:fucosyltransferase activity"/>
    <property type="evidence" value="ECO:0007669"/>
    <property type="project" value="InterPro"/>
</dbReference>
<dbReference type="Proteomes" id="UP000007264">
    <property type="component" value="Unassembled WGS sequence"/>
</dbReference>
<evidence type="ECO:0000256" key="1">
    <source>
        <dbReference type="ARBA" id="ARBA00004922"/>
    </source>
</evidence>
<keyword evidence="3 5" id="KW-0328">Glycosyltransferase</keyword>
<gene>
    <name evidence="7" type="ORF">COCSUDRAFT_37671</name>
</gene>
<comment type="pathway">
    <text evidence="1">Protein modification; protein glycosylation.</text>
</comment>
<comment type="similarity">
    <text evidence="2 5">Belongs to the glycosyltransferase 10 family.</text>
</comment>
<dbReference type="EMBL" id="AGSI01000014">
    <property type="protein sequence ID" value="EIE20878.1"/>
    <property type="molecule type" value="Genomic_DNA"/>
</dbReference>
<evidence type="ECO:0000313" key="7">
    <source>
        <dbReference type="EMBL" id="EIE20878.1"/>
    </source>
</evidence>
<dbReference type="STRING" id="574566.I0YR59"/>
<dbReference type="KEGG" id="csl:COCSUDRAFT_37671"/>
<dbReference type="InterPro" id="IPR038577">
    <property type="entry name" value="GT10-like_C_sf"/>
</dbReference>
<protein>
    <recommendedName>
        <fullName evidence="5">Fucosyltransferase</fullName>
        <ecNumber evidence="5">2.4.1.-</ecNumber>
    </recommendedName>
</protein>
<keyword evidence="5" id="KW-0333">Golgi apparatus</keyword>
<evidence type="ECO:0000256" key="2">
    <source>
        <dbReference type="ARBA" id="ARBA00008919"/>
    </source>
</evidence>
<dbReference type="InterPro" id="IPR055270">
    <property type="entry name" value="Glyco_tran_10_C"/>
</dbReference>
<sequence>MAPAGQSCESWLTQADARVYQRDFQRQPITVMEGYGQDTELAGCAVPCKMVGGGPGQPAEGTPLYDAHFGPAAGAAPGTGLSVVRNMESMSNYPGLAVERARYDGYDIVMTTRLDSDVPASYLSWAEYLVMKPLVPKEADVVAFISNCGAKSFRLQALEALSANFTVHSYGRCLHNVDTRDPKADVLRRYKFTLAFENSQELDYITEKYIQALEAGSVPIVIGATNIADYEVAPNSMLVLESMEDIPAVAARMQQLLRNKTAYDEMLAWKEIGPQDKFLALLDLSVVHSSCSLCIQLATRIRTAEEAAQQLQRQPPCSCRRAPGGAVVHHLLVRERGRFESRDVFLDGGNLTVAGLHAAINQAFGRAGQVPIWQSHRPDFKGGAREIGKFNTLIKLRIYRVYQVGQTQRAALYGEASLDTDLKVAGIVSGNPCAKLEVVFV</sequence>
<dbReference type="GeneID" id="17038857"/>
<dbReference type="GO" id="GO:0032580">
    <property type="term" value="C:Golgi cisterna membrane"/>
    <property type="evidence" value="ECO:0007669"/>
    <property type="project" value="UniProtKB-SubCell"/>
</dbReference>
<comment type="subcellular location">
    <subcellularLocation>
        <location evidence="5">Golgi apparatus</location>
        <location evidence="5">Golgi stack membrane</location>
        <topology evidence="5">Single-pass type II membrane protein</topology>
    </subcellularLocation>
</comment>
<dbReference type="eggNOG" id="KOG2619">
    <property type="taxonomic scope" value="Eukaryota"/>
</dbReference>
<keyword evidence="4 5" id="KW-0808">Transferase</keyword>
<reference evidence="7 8" key="1">
    <citation type="journal article" date="2012" name="Genome Biol.">
        <title>The genome of the polar eukaryotic microalga coccomyxa subellipsoidea reveals traits of cold adaptation.</title>
        <authorList>
            <person name="Blanc G."/>
            <person name="Agarkova I."/>
            <person name="Grimwood J."/>
            <person name="Kuo A."/>
            <person name="Brueggeman A."/>
            <person name="Dunigan D."/>
            <person name="Gurnon J."/>
            <person name="Ladunga I."/>
            <person name="Lindquist E."/>
            <person name="Lucas S."/>
            <person name="Pangilinan J."/>
            <person name="Proschold T."/>
            <person name="Salamov A."/>
            <person name="Schmutz J."/>
            <person name="Weeks D."/>
            <person name="Yamada T."/>
            <person name="Claverie J.M."/>
            <person name="Grigoriev I."/>
            <person name="Van Etten J."/>
            <person name="Lomsadze A."/>
            <person name="Borodovsky M."/>
        </authorList>
    </citation>
    <scope>NUCLEOTIDE SEQUENCE [LARGE SCALE GENOMIC DNA]</scope>
    <source>
        <strain evidence="7 8">C-169</strain>
    </source>
</reference>
<evidence type="ECO:0000313" key="8">
    <source>
        <dbReference type="Proteomes" id="UP000007264"/>
    </source>
</evidence>
<dbReference type="UniPathway" id="UPA00378"/>
<dbReference type="AlphaFoldDB" id="I0YR59"/>
<dbReference type="Gene3D" id="3.40.50.11660">
    <property type="entry name" value="Glycosyl transferase family 10, C-terminal domain"/>
    <property type="match status" value="1"/>
</dbReference>
<dbReference type="Pfam" id="PF00852">
    <property type="entry name" value="Glyco_transf_10"/>
    <property type="match status" value="1"/>
</dbReference>
<dbReference type="PANTHER" id="PTHR11929">
    <property type="entry name" value="ALPHA- 1,3 -FUCOSYLTRANSFERASE"/>
    <property type="match status" value="1"/>
</dbReference>
<keyword evidence="5" id="KW-0812">Transmembrane</keyword>
<proteinExistence type="inferred from homology"/>
<evidence type="ECO:0000256" key="5">
    <source>
        <dbReference type="RuleBase" id="RU003832"/>
    </source>
</evidence>
<name>I0YR59_COCSC</name>
<dbReference type="OrthoDB" id="427096at2759"/>
<evidence type="ECO:0000256" key="3">
    <source>
        <dbReference type="ARBA" id="ARBA00022676"/>
    </source>
</evidence>
<dbReference type="EC" id="2.4.1.-" evidence="5"/>
<evidence type="ECO:0000256" key="4">
    <source>
        <dbReference type="ARBA" id="ARBA00022679"/>
    </source>
</evidence>
<dbReference type="InterPro" id="IPR001503">
    <property type="entry name" value="Glyco_trans_10"/>
</dbReference>
<dbReference type="RefSeq" id="XP_005645422.1">
    <property type="nucleotide sequence ID" value="XM_005645365.1"/>
</dbReference>
<organism evidence="7 8">
    <name type="scientific">Coccomyxa subellipsoidea (strain C-169)</name>
    <name type="common">Green microalga</name>
    <dbReference type="NCBI Taxonomy" id="574566"/>
    <lineage>
        <taxon>Eukaryota</taxon>
        <taxon>Viridiplantae</taxon>
        <taxon>Chlorophyta</taxon>
        <taxon>core chlorophytes</taxon>
        <taxon>Trebouxiophyceae</taxon>
        <taxon>Trebouxiophyceae incertae sedis</taxon>
        <taxon>Coccomyxaceae</taxon>
        <taxon>Coccomyxa</taxon>
        <taxon>Coccomyxa subellipsoidea</taxon>
    </lineage>
</organism>
<keyword evidence="5" id="KW-0472">Membrane</keyword>
<dbReference type="PANTHER" id="PTHR11929:SF220">
    <property type="entry name" value="FUCOSYLTRANSFERASE"/>
    <property type="match status" value="1"/>
</dbReference>
<comment type="caution">
    <text evidence="7">The sequence shown here is derived from an EMBL/GenBank/DDBJ whole genome shotgun (WGS) entry which is preliminary data.</text>
</comment>
<evidence type="ECO:0000259" key="6">
    <source>
        <dbReference type="Pfam" id="PF00852"/>
    </source>
</evidence>
<keyword evidence="8" id="KW-1185">Reference proteome</keyword>
<accession>I0YR59</accession>